<keyword evidence="9" id="KW-1185">Reference proteome</keyword>
<gene>
    <name evidence="8" type="ORF">FD25_GL002626</name>
</gene>
<evidence type="ECO:0000256" key="5">
    <source>
        <dbReference type="ARBA" id="ARBA00022801"/>
    </source>
</evidence>
<dbReference type="Proteomes" id="UP000051955">
    <property type="component" value="Unassembled WGS sequence"/>
</dbReference>
<dbReference type="EC" id="3.5.4.4" evidence="3"/>
<dbReference type="PANTHER" id="PTHR11409">
    <property type="entry name" value="ADENOSINE DEAMINASE"/>
    <property type="match status" value="1"/>
</dbReference>
<evidence type="ECO:0000256" key="2">
    <source>
        <dbReference type="ARBA" id="ARBA00006676"/>
    </source>
</evidence>
<dbReference type="GO" id="GO:0046872">
    <property type="term" value="F:metal ion binding"/>
    <property type="evidence" value="ECO:0007669"/>
    <property type="project" value="UniProtKB-KW"/>
</dbReference>
<evidence type="ECO:0000313" key="9">
    <source>
        <dbReference type="Proteomes" id="UP000051955"/>
    </source>
</evidence>
<dbReference type="STRING" id="1423715.FD25_GL002626"/>
<feature type="domain" description="Adenosine deaminase" evidence="7">
    <location>
        <begin position="25"/>
        <end position="347"/>
    </location>
</feature>
<evidence type="ECO:0000256" key="4">
    <source>
        <dbReference type="ARBA" id="ARBA00022723"/>
    </source>
</evidence>
<protein>
    <recommendedName>
        <fullName evidence="3">adenosine deaminase</fullName>
        <ecNumber evidence="3">3.5.4.4</ecNumber>
    </recommendedName>
</protein>
<dbReference type="EMBL" id="AZDV01000005">
    <property type="protein sequence ID" value="KRK96160.1"/>
    <property type="molecule type" value="Genomic_DNA"/>
</dbReference>
<keyword evidence="6" id="KW-0862">Zinc</keyword>
<dbReference type="GO" id="GO:0004000">
    <property type="term" value="F:adenosine deaminase activity"/>
    <property type="evidence" value="ECO:0007669"/>
    <property type="project" value="TreeGrafter"/>
</dbReference>
<evidence type="ECO:0000256" key="3">
    <source>
        <dbReference type="ARBA" id="ARBA00012784"/>
    </source>
</evidence>
<name>A0A0R1LKK8_9LACO</name>
<comment type="caution">
    <text evidence="8">The sequence shown here is derived from an EMBL/GenBank/DDBJ whole genome shotgun (WGS) entry which is preliminary data.</text>
</comment>
<organism evidence="8 9">
    <name type="scientific">Levilactobacillus acidifarinae DSM 19394 = JCM 15949</name>
    <dbReference type="NCBI Taxonomy" id="1423715"/>
    <lineage>
        <taxon>Bacteria</taxon>
        <taxon>Bacillati</taxon>
        <taxon>Bacillota</taxon>
        <taxon>Bacilli</taxon>
        <taxon>Lactobacillales</taxon>
        <taxon>Lactobacillaceae</taxon>
        <taxon>Levilactobacillus</taxon>
    </lineage>
</organism>
<dbReference type="GO" id="GO:0043103">
    <property type="term" value="P:hypoxanthine salvage"/>
    <property type="evidence" value="ECO:0007669"/>
    <property type="project" value="TreeGrafter"/>
</dbReference>
<dbReference type="Gene3D" id="3.20.20.140">
    <property type="entry name" value="Metal-dependent hydrolases"/>
    <property type="match status" value="1"/>
</dbReference>
<comment type="similarity">
    <text evidence="2">Belongs to the metallo-dependent hydrolases superfamily. Adenosine and AMP deaminases family.</text>
</comment>
<evidence type="ECO:0000256" key="1">
    <source>
        <dbReference type="ARBA" id="ARBA00001947"/>
    </source>
</evidence>
<evidence type="ECO:0000313" key="8">
    <source>
        <dbReference type="EMBL" id="KRK96160.1"/>
    </source>
</evidence>
<dbReference type="AlphaFoldDB" id="A0A0R1LKK8"/>
<reference evidence="8 9" key="1">
    <citation type="journal article" date="2015" name="Genome Announc.">
        <title>Expanding the biotechnology potential of lactobacilli through comparative genomics of 213 strains and associated genera.</title>
        <authorList>
            <person name="Sun Z."/>
            <person name="Harris H.M."/>
            <person name="McCann A."/>
            <person name="Guo C."/>
            <person name="Argimon S."/>
            <person name="Zhang W."/>
            <person name="Yang X."/>
            <person name="Jeffery I.B."/>
            <person name="Cooney J.C."/>
            <person name="Kagawa T.F."/>
            <person name="Liu W."/>
            <person name="Song Y."/>
            <person name="Salvetti E."/>
            <person name="Wrobel A."/>
            <person name="Rasinkangas P."/>
            <person name="Parkhill J."/>
            <person name="Rea M.C."/>
            <person name="O'Sullivan O."/>
            <person name="Ritari J."/>
            <person name="Douillard F.P."/>
            <person name="Paul Ross R."/>
            <person name="Yang R."/>
            <person name="Briner A.E."/>
            <person name="Felis G.E."/>
            <person name="de Vos W.M."/>
            <person name="Barrangou R."/>
            <person name="Klaenhammer T.R."/>
            <person name="Caufield P.W."/>
            <person name="Cui Y."/>
            <person name="Zhang H."/>
            <person name="O'Toole P.W."/>
        </authorList>
    </citation>
    <scope>NUCLEOTIDE SEQUENCE [LARGE SCALE GENOMIC DNA]</scope>
    <source>
        <strain evidence="8 9">DSM 19394</strain>
    </source>
</reference>
<proteinExistence type="inferred from homology"/>
<evidence type="ECO:0000259" key="7">
    <source>
        <dbReference type="Pfam" id="PF00962"/>
    </source>
</evidence>
<dbReference type="NCBIfam" id="TIGR01430">
    <property type="entry name" value="aden_deam"/>
    <property type="match status" value="1"/>
</dbReference>
<comment type="cofactor">
    <cofactor evidence="1">
        <name>Zn(2+)</name>
        <dbReference type="ChEBI" id="CHEBI:29105"/>
    </cofactor>
</comment>
<keyword evidence="4" id="KW-0479">Metal-binding</keyword>
<dbReference type="GO" id="GO:0006154">
    <property type="term" value="P:adenosine catabolic process"/>
    <property type="evidence" value="ECO:0007669"/>
    <property type="project" value="TreeGrafter"/>
</dbReference>
<sequence length="354" mass="38160">MGINKEEFSMSQATPFTATTVRQFPKVELHCHLDGSISLPALRQMAAVSGDTLPADDAALRDLVTAPIETVSLIDYLKRFQVVTDLMQTPEQLEIAGYDMVHTAAKDGLIYMETRFAPAIFTAKGLTIKEALNHVLIGLHRGTQKFGVPVNAIVCAMRDRPLAECIDVFQTAAEFTDQGVVGLDFAGDEYNHPTHDLTPAVTAGLATGLPFTFHAGEAGPASNVAEALDLGASRIGHGVHMSGHPKIIAQAKAANAPIEMCLTSNLQTKAVTGYDDFPLSEFLSAGLCVTINTDDRTVSDVDLTGEFMALHDHYGLGWSLMEQLTLNAINGAFISEEEKTALRQQVRAKEHVNN</sequence>
<dbReference type="PANTHER" id="PTHR11409:SF43">
    <property type="entry name" value="ADENOSINE DEAMINASE"/>
    <property type="match status" value="1"/>
</dbReference>
<dbReference type="Pfam" id="PF00962">
    <property type="entry name" value="A_deaminase"/>
    <property type="match status" value="1"/>
</dbReference>
<dbReference type="GO" id="GO:0005829">
    <property type="term" value="C:cytosol"/>
    <property type="evidence" value="ECO:0007669"/>
    <property type="project" value="TreeGrafter"/>
</dbReference>
<dbReference type="InterPro" id="IPR001365">
    <property type="entry name" value="A_deaminase_dom"/>
</dbReference>
<dbReference type="InterPro" id="IPR006330">
    <property type="entry name" value="Ado/ade_deaminase"/>
</dbReference>
<evidence type="ECO:0000256" key="6">
    <source>
        <dbReference type="ARBA" id="ARBA00022833"/>
    </source>
</evidence>
<dbReference type="SUPFAM" id="SSF51556">
    <property type="entry name" value="Metallo-dependent hydrolases"/>
    <property type="match status" value="1"/>
</dbReference>
<dbReference type="PATRIC" id="fig|1423715.3.peg.2707"/>
<dbReference type="InterPro" id="IPR032466">
    <property type="entry name" value="Metal_Hydrolase"/>
</dbReference>
<keyword evidence="5" id="KW-0378">Hydrolase</keyword>
<accession>A0A0R1LKK8</accession>
<dbReference type="GO" id="GO:0046103">
    <property type="term" value="P:inosine biosynthetic process"/>
    <property type="evidence" value="ECO:0007669"/>
    <property type="project" value="TreeGrafter"/>
</dbReference>